<dbReference type="PANTHER" id="PTHR21139">
    <property type="entry name" value="TRIOSEPHOSPHATE ISOMERASE"/>
    <property type="match status" value="1"/>
</dbReference>
<evidence type="ECO:0000256" key="3">
    <source>
        <dbReference type="RuleBase" id="RU363013"/>
    </source>
</evidence>
<comment type="subunit">
    <text evidence="3">Homodimer.</text>
</comment>
<evidence type="ECO:0000313" key="4">
    <source>
        <dbReference type="EMBL" id="PIR45587.1"/>
    </source>
</evidence>
<gene>
    <name evidence="4" type="primary">tpiA</name>
    <name evidence="4" type="ORF">COV09_00630</name>
</gene>
<comment type="subcellular location">
    <subcellularLocation>
        <location evidence="3">Cytoplasm</location>
    </subcellularLocation>
</comment>
<evidence type="ECO:0000313" key="5">
    <source>
        <dbReference type="Proteomes" id="UP000230906"/>
    </source>
</evidence>
<dbReference type="PANTHER" id="PTHR21139:SF42">
    <property type="entry name" value="TRIOSEPHOSPHATE ISOMERASE"/>
    <property type="match status" value="1"/>
</dbReference>
<dbReference type="Pfam" id="PF00121">
    <property type="entry name" value="TIM"/>
    <property type="match status" value="1"/>
</dbReference>
<evidence type="ECO:0000256" key="2">
    <source>
        <dbReference type="ARBA" id="ARBA00023235"/>
    </source>
</evidence>
<dbReference type="NCBIfam" id="TIGR00419">
    <property type="entry name" value="tim"/>
    <property type="match status" value="1"/>
</dbReference>
<dbReference type="GO" id="GO:0006096">
    <property type="term" value="P:glycolytic process"/>
    <property type="evidence" value="ECO:0007669"/>
    <property type="project" value="UniProtKB-UniRule"/>
</dbReference>
<dbReference type="InterPro" id="IPR000652">
    <property type="entry name" value="Triosephosphate_isomerase"/>
</dbReference>
<dbReference type="GO" id="GO:0004807">
    <property type="term" value="F:triose-phosphate isomerase activity"/>
    <property type="evidence" value="ECO:0007669"/>
    <property type="project" value="UniProtKB-UniRule"/>
</dbReference>
<dbReference type="Gene3D" id="3.20.20.70">
    <property type="entry name" value="Aldolase class I"/>
    <property type="match status" value="1"/>
</dbReference>
<evidence type="ECO:0000256" key="1">
    <source>
        <dbReference type="ARBA" id="ARBA00007422"/>
    </source>
</evidence>
<comment type="pathway">
    <text evidence="3">Carbohydrate degradation; glycolysis; D-glyceraldehyde 3-phosphate from glycerone phosphate: step 1/1.</text>
</comment>
<reference evidence="4 5" key="1">
    <citation type="submission" date="2017-09" db="EMBL/GenBank/DDBJ databases">
        <title>Depth-based differentiation of microbial function through sediment-hosted aquifers and enrichment of novel symbionts in the deep terrestrial subsurface.</title>
        <authorList>
            <person name="Probst A.J."/>
            <person name="Ladd B."/>
            <person name="Jarett J.K."/>
            <person name="Geller-Mcgrath D.E."/>
            <person name="Sieber C.M."/>
            <person name="Emerson J.B."/>
            <person name="Anantharaman K."/>
            <person name="Thomas B.C."/>
            <person name="Malmstrom R."/>
            <person name="Stieglmeier M."/>
            <person name="Klingl A."/>
            <person name="Woyke T."/>
            <person name="Ryan C.M."/>
            <person name="Banfield J.F."/>
        </authorList>
    </citation>
    <scope>NUCLEOTIDE SEQUENCE [LARGE SCALE GENOMIC DNA]</scope>
    <source>
        <strain evidence="4">CG10_big_fil_rev_8_21_14_0_10_50_13</strain>
    </source>
</reference>
<name>A0A2H0RGJ5_9BACT</name>
<dbReference type="UniPathway" id="UPA00109">
    <property type="reaction ID" value="UER00189"/>
</dbReference>
<dbReference type="Proteomes" id="UP000230906">
    <property type="component" value="Unassembled WGS sequence"/>
</dbReference>
<keyword evidence="2 3" id="KW-0413">Isomerase</keyword>
<keyword evidence="3" id="KW-0963">Cytoplasm</keyword>
<comment type="catalytic activity">
    <reaction evidence="3">
        <text>D-glyceraldehyde 3-phosphate = dihydroxyacetone phosphate</text>
        <dbReference type="Rhea" id="RHEA:18585"/>
        <dbReference type="ChEBI" id="CHEBI:57642"/>
        <dbReference type="ChEBI" id="CHEBI:59776"/>
        <dbReference type="EC" id="5.3.1.1"/>
    </reaction>
</comment>
<dbReference type="InterPro" id="IPR035990">
    <property type="entry name" value="TIM_sf"/>
</dbReference>
<dbReference type="PROSITE" id="PS51440">
    <property type="entry name" value="TIM_2"/>
    <property type="match status" value="1"/>
</dbReference>
<dbReference type="EMBL" id="PCYJ01000012">
    <property type="protein sequence ID" value="PIR45587.1"/>
    <property type="molecule type" value="Genomic_DNA"/>
</dbReference>
<dbReference type="SUPFAM" id="SSF51351">
    <property type="entry name" value="Triosephosphate isomerase (TIM)"/>
    <property type="match status" value="1"/>
</dbReference>
<organism evidence="4 5">
    <name type="scientific">Candidatus Vogelbacteria bacterium CG10_big_fil_rev_8_21_14_0_10_50_13</name>
    <dbReference type="NCBI Taxonomy" id="1975044"/>
    <lineage>
        <taxon>Bacteria</taxon>
        <taxon>Candidatus Vogeliibacteriota</taxon>
    </lineage>
</organism>
<dbReference type="AlphaFoldDB" id="A0A2H0RGJ5"/>
<keyword evidence="3" id="KW-0324">Glycolysis</keyword>
<dbReference type="GO" id="GO:0006094">
    <property type="term" value="P:gluconeogenesis"/>
    <property type="evidence" value="ECO:0007669"/>
    <property type="project" value="UniProtKB-UniPathway"/>
</dbReference>
<comment type="similarity">
    <text evidence="1 3">Belongs to the triosephosphate isomerase family.</text>
</comment>
<protein>
    <recommendedName>
        <fullName evidence="3">Triosephosphate isomerase</fullName>
        <ecNumber evidence="3">5.3.1.1</ecNumber>
    </recommendedName>
</protein>
<dbReference type="UniPathway" id="UPA00138"/>
<comment type="pathway">
    <text evidence="3">Carbohydrate biosynthesis; gluconeogenesis.</text>
</comment>
<sequence length="253" mass="27566">MTRKLLVANWKMHPETPREAKTLAQKIKALAVRNRQLLIVVCPPAVFLSPLTVGSSQTLRWGAQDISLKRDAGAYTGEISASQIHYTGAGFAIIGHSERRTLGETDEIVNQKVKNALAARLKPIICVGETERDDGGKYLEPLHGQIKAALTGLKKIDLRNVIMAYEPVWAVGKEAKQADTPDDFLHHAIFIRKVVSDLFDQKTAMSLPVLYGGSVDGKNAAGFLTIGQADGLLVGRASLKPEEFKKIIHAASH</sequence>
<proteinExistence type="inferred from homology"/>
<comment type="caution">
    <text evidence="4">The sequence shown here is derived from an EMBL/GenBank/DDBJ whole genome shotgun (WGS) entry which is preliminary data.</text>
</comment>
<keyword evidence="3" id="KW-0312">Gluconeogenesis</keyword>
<dbReference type="EC" id="5.3.1.1" evidence="3"/>
<dbReference type="InterPro" id="IPR013785">
    <property type="entry name" value="Aldolase_TIM"/>
</dbReference>
<dbReference type="GO" id="GO:0019563">
    <property type="term" value="P:glycerol catabolic process"/>
    <property type="evidence" value="ECO:0007669"/>
    <property type="project" value="TreeGrafter"/>
</dbReference>
<dbReference type="GO" id="GO:0046166">
    <property type="term" value="P:glyceraldehyde-3-phosphate biosynthetic process"/>
    <property type="evidence" value="ECO:0007669"/>
    <property type="project" value="TreeGrafter"/>
</dbReference>
<accession>A0A2H0RGJ5</accession>
<dbReference type="GO" id="GO:0005829">
    <property type="term" value="C:cytosol"/>
    <property type="evidence" value="ECO:0007669"/>
    <property type="project" value="TreeGrafter"/>
</dbReference>
<dbReference type="CDD" id="cd00311">
    <property type="entry name" value="TIM"/>
    <property type="match status" value="1"/>
</dbReference>